<dbReference type="PANTHER" id="PTHR36113:SF6">
    <property type="entry name" value="FOSFOMYCIN RESISTANCE PROTEIN FOSX"/>
    <property type="match status" value="1"/>
</dbReference>
<dbReference type="NCBIfam" id="NF000222">
    <property type="entry name" value="FosX"/>
    <property type="match status" value="1"/>
</dbReference>
<dbReference type="EMBL" id="AABEVT010000009">
    <property type="protein sequence ID" value="EAH0253436.1"/>
    <property type="molecule type" value="Genomic_DNA"/>
</dbReference>
<dbReference type="Gene3D" id="3.10.180.10">
    <property type="entry name" value="2,3-Dihydroxybiphenyl 1,2-Dioxygenase, domain 1"/>
    <property type="match status" value="1"/>
</dbReference>
<dbReference type="Proteomes" id="UP000355989">
    <property type="component" value="Unassembled WGS sequence"/>
</dbReference>
<evidence type="ECO:0000313" key="3">
    <source>
        <dbReference type="EMBL" id="EAE1097089.1"/>
    </source>
</evidence>
<dbReference type="EMBL" id="AAAQOE010000007">
    <property type="protein sequence ID" value="EAE1097089.1"/>
    <property type="molecule type" value="Genomic_DNA"/>
</dbReference>
<dbReference type="InterPro" id="IPR004360">
    <property type="entry name" value="Glyas_Fos-R_dOase_dom"/>
</dbReference>
<evidence type="ECO:0000259" key="2">
    <source>
        <dbReference type="PROSITE" id="PS51819"/>
    </source>
</evidence>
<evidence type="ECO:0000313" key="10">
    <source>
        <dbReference type="Proteomes" id="UP000566597"/>
    </source>
</evidence>
<gene>
    <name evidence="7" type="primary">fosX</name>
    <name evidence="7" type="ORF">AE233_00023</name>
    <name evidence="3" type="ORF">APD94_14045</name>
    <name evidence="4" type="ORF">APD94_16555</name>
    <name evidence="5" type="ORF">D4U23_13640</name>
    <name evidence="6" type="ORF">D4U23_16660</name>
</gene>
<evidence type="ECO:0000256" key="1">
    <source>
        <dbReference type="ARBA" id="ARBA00022723"/>
    </source>
</evidence>
<keyword evidence="3" id="KW-0808">Transferase</keyword>
<name>A0A3T2HF48_LISMN</name>
<feature type="domain" description="VOC" evidence="2">
    <location>
        <begin position="4"/>
        <end position="122"/>
    </location>
</feature>
<dbReference type="InterPro" id="IPR051332">
    <property type="entry name" value="Fosfomycin_Res_Enzymes"/>
</dbReference>
<comment type="caution">
    <text evidence="3">The sequence shown here is derived from an EMBL/GenBank/DDBJ whole genome shotgun (WGS) entry which is preliminary data.</text>
</comment>
<evidence type="ECO:0000313" key="5">
    <source>
        <dbReference type="EMBL" id="EAH0253436.1"/>
    </source>
</evidence>
<dbReference type="Proteomes" id="UP000566597">
    <property type="component" value="Unassembled WGS sequence"/>
</dbReference>
<dbReference type="GO" id="GO:0046872">
    <property type="term" value="F:metal ion binding"/>
    <property type="evidence" value="ECO:0007669"/>
    <property type="project" value="UniProtKB-KW"/>
</dbReference>
<protein>
    <submittedName>
        <fullName evidence="7">Fosfomycin resistance protein FosX</fullName>
    </submittedName>
    <submittedName>
        <fullName evidence="3">Fosfomycin resistance thiol transferase FosX</fullName>
    </submittedName>
</protein>
<dbReference type="SUPFAM" id="SSF54593">
    <property type="entry name" value="Glyoxalase/Bleomycin resistance protein/Dihydroxybiphenyl dioxygenase"/>
    <property type="match status" value="1"/>
</dbReference>
<dbReference type="Proteomes" id="UP000280270">
    <property type="component" value="Unassembled WGS sequence"/>
</dbReference>
<dbReference type="GO" id="GO:0016740">
    <property type="term" value="F:transferase activity"/>
    <property type="evidence" value="ECO:0007669"/>
    <property type="project" value="UniProtKB-KW"/>
</dbReference>
<proteinExistence type="predicted"/>
<dbReference type="EMBL" id="QUQA01000003">
    <property type="protein sequence ID" value="RKC05845.1"/>
    <property type="molecule type" value="Genomic_DNA"/>
</dbReference>
<dbReference type="CDD" id="cd08364">
    <property type="entry name" value="FosX"/>
    <property type="match status" value="1"/>
</dbReference>
<dbReference type="RefSeq" id="WP_003733115.1">
    <property type="nucleotide sequence ID" value="NC_021837.1"/>
</dbReference>
<dbReference type="Pfam" id="PF00903">
    <property type="entry name" value="Glyoxalase"/>
    <property type="match status" value="1"/>
</dbReference>
<evidence type="ECO:0000313" key="6">
    <source>
        <dbReference type="EMBL" id="EAH0254003.1"/>
    </source>
</evidence>
<dbReference type="PANTHER" id="PTHR36113">
    <property type="entry name" value="LYASE, PUTATIVE-RELATED-RELATED"/>
    <property type="match status" value="1"/>
</dbReference>
<dbReference type="AlphaFoldDB" id="A0A3T2HF48"/>
<evidence type="ECO:0000313" key="4">
    <source>
        <dbReference type="EMBL" id="EAE1097549.1"/>
    </source>
</evidence>
<accession>A0A3T2HF48</accession>
<evidence type="ECO:0000313" key="7">
    <source>
        <dbReference type="EMBL" id="RKC05845.1"/>
    </source>
</evidence>
<dbReference type="InterPro" id="IPR037523">
    <property type="entry name" value="VOC_core"/>
</dbReference>
<reference evidence="5 10" key="3">
    <citation type="submission" date="2019-04" db="EMBL/GenBank/DDBJ databases">
        <authorList>
            <person name="Ashton P.M."/>
            <person name="Dallman T."/>
            <person name="Nair S."/>
            <person name="De Pinna E."/>
            <person name="Peters T."/>
            <person name="Grant K."/>
        </authorList>
    </citation>
    <scope>NUCLEOTIDE SEQUENCE [LARGE SCALE GENOMIC DNA]</scope>
    <source>
        <strain evidence="5 10">406731</strain>
    </source>
</reference>
<dbReference type="InterPro" id="IPR037434">
    <property type="entry name" value="FosX"/>
</dbReference>
<reference evidence="3 9" key="2">
    <citation type="submission" date="2018-06" db="EMBL/GenBank/DDBJ databases">
        <authorList>
            <consortium name="GenomeTrakr: Next Generation Sequencing Network for Food Pathogen Tracability"/>
        </authorList>
    </citation>
    <scope>NUCLEOTIDE SEQUENCE [LARGE SCALE GENOMIC DNA]</scope>
    <source>
        <strain evidence="3 9">FLAG-78586</strain>
    </source>
</reference>
<dbReference type="InterPro" id="IPR029068">
    <property type="entry name" value="Glyas_Bleomycin-R_OHBP_Dase"/>
</dbReference>
<keyword evidence="1" id="KW-0479">Metal-binding</keyword>
<evidence type="ECO:0000313" key="8">
    <source>
        <dbReference type="Proteomes" id="UP000280270"/>
    </source>
</evidence>
<sequence>MISGLSHITLIVKDLNKTTTFLREIFNAEEIYSSGDQTFSLSKEKFFLIAGLWICIMEGDSLQERTYNHIAFQIQSEEVDEYIERIKALGVEIKPERPRVEGEGRSIYFYDFDNHLFELHAGTLEERLKRYHE</sequence>
<dbReference type="PROSITE" id="PS51819">
    <property type="entry name" value="VOC"/>
    <property type="match status" value="1"/>
</dbReference>
<reference evidence="7 8" key="1">
    <citation type="journal article" date="2018" name="BMC Genomics">
        <title>Genes significantly associated with lineage II food isolates of Listeria monocytogenes.</title>
        <authorList>
            <person name="Pirone-Davies C."/>
            <person name="Chen Y."/>
            <person name="Pightling A."/>
            <person name="Ryan G."/>
            <person name="Wang Y."/>
            <person name="Yao K."/>
            <person name="Hoffmann M."/>
            <person name="Allard M.W."/>
        </authorList>
    </citation>
    <scope>NUCLEOTIDE SEQUENCE [LARGE SCALE GENOMIC DNA]</scope>
    <source>
        <strain evidence="7 8">CFSAN028761</strain>
    </source>
</reference>
<organism evidence="3 9">
    <name type="scientific">Listeria monocytogenes</name>
    <dbReference type="NCBI Taxonomy" id="1639"/>
    <lineage>
        <taxon>Bacteria</taxon>
        <taxon>Bacillati</taxon>
        <taxon>Bacillota</taxon>
        <taxon>Bacilli</taxon>
        <taxon>Bacillales</taxon>
        <taxon>Listeriaceae</taxon>
        <taxon>Listeria</taxon>
    </lineage>
</organism>
<dbReference type="EMBL" id="AABEVT010000029">
    <property type="protein sequence ID" value="EAH0254003.1"/>
    <property type="molecule type" value="Genomic_DNA"/>
</dbReference>
<evidence type="ECO:0000313" key="9">
    <source>
        <dbReference type="Proteomes" id="UP000355989"/>
    </source>
</evidence>
<dbReference type="EMBL" id="AAAQOE010000024">
    <property type="protein sequence ID" value="EAE1097549.1"/>
    <property type="molecule type" value="Genomic_DNA"/>
</dbReference>